<dbReference type="Pfam" id="PF15239">
    <property type="entry name" value="CFAP96-like"/>
    <property type="match status" value="1"/>
</dbReference>
<comment type="similarity">
    <text evidence="4">Belongs to the CFAP96 family.</text>
</comment>
<evidence type="ECO:0000256" key="4">
    <source>
        <dbReference type="ARBA" id="ARBA00035656"/>
    </source>
</evidence>
<keyword evidence="3" id="KW-0206">Cytoskeleton</keyword>
<evidence type="ECO:0000313" key="8">
    <source>
        <dbReference type="Proteomes" id="UP001642464"/>
    </source>
</evidence>
<protein>
    <recommendedName>
        <fullName evidence="5">Cilia-and flagella-associated protein 96</fullName>
    </recommendedName>
</protein>
<evidence type="ECO:0000256" key="1">
    <source>
        <dbReference type="ARBA" id="ARBA00004300"/>
    </source>
</evidence>
<reference evidence="7 8" key="1">
    <citation type="submission" date="2024-02" db="EMBL/GenBank/DDBJ databases">
        <authorList>
            <person name="Chen Y."/>
            <person name="Shah S."/>
            <person name="Dougan E. K."/>
            <person name="Thang M."/>
            <person name="Chan C."/>
        </authorList>
    </citation>
    <scope>NUCLEOTIDE SEQUENCE [LARGE SCALE GENOMIC DNA]</scope>
</reference>
<keyword evidence="2" id="KW-0963">Cytoplasm</keyword>
<accession>A0ABP0H8E6</accession>
<proteinExistence type="inferred from homology"/>
<name>A0ABP0H8E6_9DINO</name>
<organism evidence="7 8">
    <name type="scientific">Durusdinium trenchii</name>
    <dbReference type="NCBI Taxonomy" id="1381693"/>
    <lineage>
        <taxon>Eukaryota</taxon>
        <taxon>Sar</taxon>
        <taxon>Alveolata</taxon>
        <taxon>Dinophyceae</taxon>
        <taxon>Suessiales</taxon>
        <taxon>Symbiodiniaceae</taxon>
        <taxon>Durusdinium</taxon>
    </lineage>
</organism>
<comment type="caution">
    <text evidence="7">The sequence shown here is derived from an EMBL/GenBank/DDBJ whole genome shotgun (WGS) entry which is preliminary data.</text>
</comment>
<feature type="region of interest" description="Disordered" evidence="6">
    <location>
        <begin position="234"/>
        <end position="266"/>
    </location>
</feature>
<evidence type="ECO:0000256" key="3">
    <source>
        <dbReference type="ARBA" id="ARBA00023212"/>
    </source>
</evidence>
<feature type="compositionally biased region" description="Basic and acidic residues" evidence="6">
    <location>
        <begin position="240"/>
        <end position="257"/>
    </location>
</feature>
<gene>
    <name evidence="7" type="ORF">SCF082_LOCUS561</name>
</gene>
<evidence type="ECO:0000256" key="5">
    <source>
        <dbReference type="ARBA" id="ARBA00035693"/>
    </source>
</evidence>
<comment type="subcellular location">
    <subcellularLocation>
        <location evidence="1">Cytoplasm</location>
        <location evidence="1">Cytoskeleton</location>
        <location evidence="1">Microtubule organizing center</location>
        <location evidence="1">Centrosome</location>
    </subcellularLocation>
</comment>
<keyword evidence="8" id="KW-1185">Reference proteome</keyword>
<sequence>MEAEDKFAALRTKIFTESLETSNEPRWGYFGIPGSLAIGDNSYAPRLTKKPVADDADENTTRNIQSCPTKKGTTPDVYFKFETPLAIGDPFVDPGDAMKKGKVWMLDADASFKPPGKVKQSINKLGYEYVEHCDQVKDPKEIKDKYSDYIPPRNILGGASKRGGPGVLTGGVLFGFGEPGAFPEHIPDDYDAARKQRKKELEEHHSKIQEQSFKGLDYGNRYFQSNEEAFGGFEGVPTHVPRDPPPDKTAKYPHESPFRPPNPMKRDAVGCLMGGIPEYIPCPEDPVVRKPKVEDAPPAFKTGAPKYVAKPTPSVTTLARNMRNERPSSFLRPTL</sequence>
<evidence type="ECO:0000313" key="7">
    <source>
        <dbReference type="EMBL" id="CAK8986471.1"/>
    </source>
</evidence>
<dbReference type="InterPro" id="IPR029358">
    <property type="entry name" value="CFAP96"/>
</dbReference>
<feature type="region of interest" description="Disordered" evidence="6">
    <location>
        <begin position="293"/>
        <end position="335"/>
    </location>
</feature>
<dbReference type="PANTHER" id="PTHR31144">
    <property type="entry name" value="UPF0602 PROTEIN C4ORF47"/>
    <property type="match status" value="1"/>
</dbReference>
<dbReference type="EMBL" id="CAXAMM010000214">
    <property type="protein sequence ID" value="CAK8986471.1"/>
    <property type="molecule type" value="Genomic_DNA"/>
</dbReference>
<dbReference type="PANTHER" id="PTHR31144:SF1">
    <property type="entry name" value="UPF0602 PROTEIN C4ORF47"/>
    <property type="match status" value="1"/>
</dbReference>
<dbReference type="Proteomes" id="UP001642464">
    <property type="component" value="Unassembled WGS sequence"/>
</dbReference>
<evidence type="ECO:0000256" key="2">
    <source>
        <dbReference type="ARBA" id="ARBA00022490"/>
    </source>
</evidence>
<evidence type="ECO:0000256" key="6">
    <source>
        <dbReference type="SAM" id="MobiDB-lite"/>
    </source>
</evidence>